<dbReference type="Gene3D" id="3.40.50.150">
    <property type="entry name" value="Vaccinia Virus protein VP39"/>
    <property type="match status" value="1"/>
</dbReference>
<protein>
    <submittedName>
        <fullName evidence="1">Methyltransferase</fullName>
    </submittedName>
</protein>
<dbReference type="EMBL" id="LPUX01000065">
    <property type="protein sequence ID" value="OAP35808.1"/>
    <property type="molecule type" value="Genomic_DNA"/>
</dbReference>
<dbReference type="PANTHER" id="PTHR40036:SF1">
    <property type="entry name" value="MACROCIN O-METHYLTRANSFERASE"/>
    <property type="match status" value="1"/>
</dbReference>
<dbReference type="GO" id="GO:0032259">
    <property type="term" value="P:methylation"/>
    <property type="evidence" value="ECO:0007669"/>
    <property type="project" value="UniProtKB-KW"/>
</dbReference>
<name>A0A178XKQ2_9HYPH</name>
<accession>A0A178XKQ2</accession>
<dbReference type="Pfam" id="PF05711">
    <property type="entry name" value="TylF"/>
    <property type="match status" value="1"/>
</dbReference>
<evidence type="ECO:0000313" key="2">
    <source>
        <dbReference type="Proteomes" id="UP000094025"/>
    </source>
</evidence>
<dbReference type="AlphaFoldDB" id="A0A178XKQ2"/>
<comment type="caution">
    <text evidence="1">The sequence shown here is derived from an EMBL/GenBank/DDBJ whole genome shotgun (WGS) entry which is preliminary data.</text>
</comment>
<keyword evidence="2" id="KW-1185">Reference proteome</keyword>
<dbReference type="InterPro" id="IPR029063">
    <property type="entry name" value="SAM-dependent_MTases_sf"/>
</dbReference>
<sequence>MGMREFRKRVNLFFNGEKALPGFHADNLRVLKKNIGFLDEPRFKEAWEFGRSGNKHAFGKKRDVPDIRWRAHVCCWAASNALSLEGDFVEFGVNGGLVSMTVCEYLNFGKQDRTFWLFDTFAGIPTESLSGEAAEKAKRANDGLYSDVYEIAKRNFSKFENARLVRGTLPETLDASPVGKIAYLSVDLNVAKYERECIERVWDRIVPGAPIVLDDYAFQGHEDQYEMWNEFATAWGHMVLTLPTGQGLIIKH</sequence>
<evidence type="ECO:0000313" key="1">
    <source>
        <dbReference type="EMBL" id="OAP35808.1"/>
    </source>
</evidence>
<dbReference type="Proteomes" id="UP000094025">
    <property type="component" value="Unassembled WGS sequence"/>
</dbReference>
<keyword evidence="1" id="KW-0489">Methyltransferase</keyword>
<reference evidence="1 2" key="1">
    <citation type="journal article" date="2016" name="Int. J. Syst. Evol. Microbiol.">
        <title>Ensifer glycinis sp. nov., an novel rhizobial species associated with Glycine spp.</title>
        <authorList>
            <person name="Yan H."/>
            <person name="Yan J."/>
            <person name="Sui X.H."/>
            <person name="Wang E.T."/>
            <person name="Chen W.X."/>
            <person name="Zhang X.X."/>
            <person name="Chen W.F."/>
        </authorList>
    </citation>
    <scope>NUCLEOTIDE SEQUENCE [LARGE SCALE GENOMIC DNA]</scope>
    <source>
        <strain evidence="1 2">CCBAU 23380</strain>
    </source>
</reference>
<organism evidence="1 2">
    <name type="scientific">Sinorhizobium glycinis</name>
    <dbReference type="NCBI Taxonomy" id="1472378"/>
    <lineage>
        <taxon>Bacteria</taxon>
        <taxon>Pseudomonadati</taxon>
        <taxon>Pseudomonadota</taxon>
        <taxon>Alphaproteobacteria</taxon>
        <taxon>Hyphomicrobiales</taxon>
        <taxon>Rhizobiaceae</taxon>
        <taxon>Sinorhizobium/Ensifer group</taxon>
        <taxon>Sinorhizobium</taxon>
    </lineage>
</organism>
<dbReference type="PANTHER" id="PTHR40036">
    <property type="entry name" value="MACROCIN O-METHYLTRANSFERASE"/>
    <property type="match status" value="1"/>
</dbReference>
<dbReference type="InterPro" id="IPR008884">
    <property type="entry name" value="TylF_MeTrfase"/>
</dbReference>
<dbReference type="RefSeq" id="WP_064244230.1">
    <property type="nucleotide sequence ID" value="NZ_LPUX01000065.1"/>
</dbReference>
<dbReference type="STRING" id="1472378.AU381_16615"/>
<dbReference type="GO" id="GO:0008168">
    <property type="term" value="F:methyltransferase activity"/>
    <property type="evidence" value="ECO:0007669"/>
    <property type="project" value="UniProtKB-KW"/>
</dbReference>
<gene>
    <name evidence="1" type="ORF">AU381_16615</name>
</gene>
<proteinExistence type="predicted"/>
<dbReference type="OrthoDB" id="9811332at2"/>
<keyword evidence="1" id="KW-0808">Transferase</keyword>